<dbReference type="PATRIC" id="fig|1678637.3.peg.6420"/>
<name>A0A0K9X8G2_9ACTN</name>
<organism evidence="1 2">
    <name type="scientific">Streptomyces caatingaensis</name>
    <dbReference type="NCBI Taxonomy" id="1678637"/>
    <lineage>
        <taxon>Bacteria</taxon>
        <taxon>Bacillati</taxon>
        <taxon>Actinomycetota</taxon>
        <taxon>Actinomycetes</taxon>
        <taxon>Kitasatosporales</taxon>
        <taxon>Streptomycetaceae</taxon>
        <taxon>Streptomyces</taxon>
    </lineage>
</organism>
<keyword evidence="2" id="KW-1185">Reference proteome</keyword>
<accession>A0A0K9X8G2</accession>
<evidence type="ECO:0000313" key="1">
    <source>
        <dbReference type="EMBL" id="KNB49493.1"/>
    </source>
</evidence>
<dbReference type="Proteomes" id="UP000037288">
    <property type="component" value="Unassembled WGS sequence"/>
</dbReference>
<proteinExistence type="predicted"/>
<comment type="caution">
    <text evidence="1">The sequence shown here is derived from an EMBL/GenBank/DDBJ whole genome shotgun (WGS) entry which is preliminary data.</text>
</comment>
<dbReference type="AlphaFoldDB" id="A0A0K9X8G2"/>
<reference evidence="2" key="1">
    <citation type="submission" date="2015-07" db="EMBL/GenBank/DDBJ databases">
        <title>Draft genome sequence of Streptomyces sp. CMAA 1322, a bacterium isolated from Caatinga biome, from dry forest semiarid of Brazil.</title>
        <authorList>
            <person name="Santos S.N."/>
            <person name="Gacesa R."/>
            <person name="Taketani R.G."/>
            <person name="Long P.F."/>
            <person name="Melo I.S."/>
        </authorList>
    </citation>
    <scope>NUCLEOTIDE SEQUENCE [LARGE SCALE GENOMIC DNA]</scope>
    <source>
        <strain evidence="2">CMAA 1322</strain>
    </source>
</reference>
<gene>
    <name evidence="1" type="ORF">AC230_30150</name>
</gene>
<evidence type="ECO:0000313" key="2">
    <source>
        <dbReference type="Proteomes" id="UP000037288"/>
    </source>
</evidence>
<sequence length="82" mass="9451">MPVPSVRRGRIIADMSQKTGQERFPRTMCEGVRCTRCMDRTMVREIQMGHDGTISRYDDWVCNCGYRRPSREAVKRGSPRAG</sequence>
<protein>
    <submittedName>
        <fullName evidence="1">Uncharacterized protein</fullName>
    </submittedName>
</protein>
<dbReference type="EMBL" id="LFXA01000018">
    <property type="protein sequence ID" value="KNB49493.1"/>
    <property type="molecule type" value="Genomic_DNA"/>
</dbReference>